<dbReference type="Gene3D" id="1.10.490.10">
    <property type="entry name" value="Globins"/>
    <property type="match status" value="1"/>
</dbReference>
<dbReference type="Proteomes" id="UP000077342">
    <property type="component" value="Unassembled WGS sequence"/>
</dbReference>
<evidence type="ECO:0000313" key="1">
    <source>
        <dbReference type="EMBL" id="KZS57521.1"/>
    </source>
</evidence>
<proteinExistence type="predicted"/>
<evidence type="ECO:0000313" key="2">
    <source>
        <dbReference type="Proteomes" id="UP000077342"/>
    </source>
</evidence>
<name>A0A163VMJ9_9MYCO</name>
<dbReference type="EMBL" id="LWCI01000161">
    <property type="protein sequence ID" value="KZS57521.1"/>
    <property type="molecule type" value="Genomic_DNA"/>
</dbReference>
<protein>
    <recommendedName>
        <fullName evidence="3">Globin</fullName>
    </recommendedName>
</protein>
<evidence type="ECO:0008006" key="3">
    <source>
        <dbReference type="Google" id="ProtNLM"/>
    </source>
</evidence>
<reference evidence="2" key="1">
    <citation type="submission" date="2016-04" db="EMBL/GenBank/DDBJ databases">
        <authorList>
            <person name="Strapagiel D."/>
            <person name="Borowka P."/>
            <person name="Marciniak B."/>
            <person name="Bakula Z."/>
            <person name="Van Ingen J."/>
            <person name="Safianowska A."/>
            <person name="Dziadek J."/>
            <person name="Jagielski T."/>
        </authorList>
    </citation>
    <scope>NUCLEOTIDE SEQUENCE [LARGE SCALE GENOMIC DNA]</scope>
    <source>
        <strain evidence="2">1010001458</strain>
    </source>
</reference>
<dbReference type="GO" id="GO:0020037">
    <property type="term" value="F:heme binding"/>
    <property type="evidence" value="ECO:0007669"/>
    <property type="project" value="InterPro"/>
</dbReference>
<dbReference type="InterPro" id="IPR012292">
    <property type="entry name" value="Globin/Proto"/>
</dbReference>
<accession>A0A163VMJ9</accession>
<keyword evidence="2" id="KW-1185">Reference proteome</keyword>
<organism evidence="1 2">
    <name type="scientific">Mycobacterium ostraviense</name>
    <dbReference type="NCBI Taxonomy" id="2738409"/>
    <lineage>
        <taxon>Bacteria</taxon>
        <taxon>Bacillati</taxon>
        <taxon>Actinomycetota</taxon>
        <taxon>Actinomycetes</taxon>
        <taxon>Mycobacteriales</taxon>
        <taxon>Mycobacteriaceae</taxon>
        <taxon>Mycobacterium</taxon>
    </lineage>
</organism>
<comment type="caution">
    <text evidence="1">The sequence shown here is derived from an EMBL/GenBank/DDBJ whole genome shotgun (WGS) entry which is preliminary data.</text>
</comment>
<dbReference type="InterPro" id="IPR009050">
    <property type="entry name" value="Globin-like_sf"/>
</dbReference>
<sequence length="60" mass="6964">MYYRGRDMTLTHKGMRISESDWAIFLQHADATLKRCEVPQAEYDKLVAFVQSTKGEIVEV</sequence>
<dbReference type="GO" id="GO:0019825">
    <property type="term" value="F:oxygen binding"/>
    <property type="evidence" value="ECO:0007669"/>
    <property type="project" value="InterPro"/>
</dbReference>
<dbReference type="AlphaFoldDB" id="A0A163VMJ9"/>
<gene>
    <name evidence="1" type="ORF">A4G28_17630</name>
</gene>
<dbReference type="SUPFAM" id="SSF46458">
    <property type="entry name" value="Globin-like"/>
    <property type="match status" value="1"/>
</dbReference>